<feature type="domain" description="Chromo" evidence="7">
    <location>
        <begin position="11"/>
        <end position="69"/>
    </location>
</feature>
<dbReference type="Pfam" id="PF17218">
    <property type="entry name" value="CBX7_C"/>
    <property type="match status" value="1"/>
</dbReference>
<dbReference type="FunFam" id="2.40.50.40:FF:000006">
    <property type="entry name" value="Chromobox protein homolog 7"/>
    <property type="match status" value="1"/>
</dbReference>
<reference evidence="8" key="2">
    <citation type="submission" date="2025-08" db="UniProtKB">
        <authorList>
            <consortium name="Ensembl"/>
        </authorList>
    </citation>
    <scope>IDENTIFICATION</scope>
</reference>
<dbReference type="PROSITE" id="PS00598">
    <property type="entry name" value="CHROMO_1"/>
    <property type="match status" value="1"/>
</dbReference>
<dbReference type="InterPro" id="IPR043531">
    <property type="entry name" value="CBX4"/>
</dbReference>
<dbReference type="InterPro" id="IPR023779">
    <property type="entry name" value="Chromodomain_CS"/>
</dbReference>
<dbReference type="SUPFAM" id="SSF54160">
    <property type="entry name" value="Chromo domain-like"/>
    <property type="match status" value="1"/>
</dbReference>
<dbReference type="InterPro" id="IPR023780">
    <property type="entry name" value="Chromo_domain"/>
</dbReference>
<dbReference type="GO" id="GO:0061665">
    <property type="term" value="F:SUMO ligase activity"/>
    <property type="evidence" value="ECO:0007669"/>
    <property type="project" value="TreeGrafter"/>
</dbReference>
<comment type="subcellular location">
    <subcellularLocation>
        <location evidence="1">Nucleus</location>
    </subcellularLocation>
</comment>
<dbReference type="Proteomes" id="UP000694397">
    <property type="component" value="Chromosome 8"/>
</dbReference>
<dbReference type="PANTHER" id="PTHR46727:SF1">
    <property type="entry name" value="E3 SUMO-PROTEIN LIGASE CBX4"/>
    <property type="match status" value="1"/>
</dbReference>
<dbReference type="InterPro" id="IPR016197">
    <property type="entry name" value="Chromo-like_dom_sf"/>
</dbReference>
<dbReference type="SMART" id="SM00298">
    <property type="entry name" value="CHROMO"/>
    <property type="match status" value="1"/>
</dbReference>
<evidence type="ECO:0000259" key="7">
    <source>
        <dbReference type="PROSITE" id="PS50013"/>
    </source>
</evidence>
<dbReference type="OrthoDB" id="1918685at2759"/>
<dbReference type="GO" id="GO:0032183">
    <property type="term" value="F:SUMO binding"/>
    <property type="evidence" value="ECO:0007669"/>
    <property type="project" value="TreeGrafter"/>
</dbReference>
<dbReference type="PROSITE" id="PS50013">
    <property type="entry name" value="CHROMO_2"/>
    <property type="match status" value="1"/>
</dbReference>
<feature type="region of interest" description="Disordered" evidence="6">
    <location>
        <begin position="302"/>
        <end position="369"/>
    </location>
</feature>
<evidence type="ECO:0000313" key="8">
    <source>
        <dbReference type="Ensembl" id="ENSSFOP00015062569.1"/>
    </source>
</evidence>
<evidence type="ECO:0000256" key="5">
    <source>
        <dbReference type="ARBA" id="ARBA00023242"/>
    </source>
</evidence>
<dbReference type="GO" id="GO:0035102">
    <property type="term" value="C:PRC1 complex"/>
    <property type="evidence" value="ECO:0007669"/>
    <property type="project" value="TreeGrafter"/>
</dbReference>
<dbReference type="Gene3D" id="2.40.50.40">
    <property type="match status" value="1"/>
</dbReference>
<dbReference type="PANTHER" id="PTHR46727">
    <property type="entry name" value="E3 SUMO-PROTEIN LIGASE CBX4"/>
    <property type="match status" value="1"/>
</dbReference>
<keyword evidence="2" id="KW-0678">Repressor</keyword>
<feature type="compositionally biased region" description="Polar residues" evidence="6">
    <location>
        <begin position="131"/>
        <end position="144"/>
    </location>
</feature>
<dbReference type="AlphaFoldDB" id="A0A8C9VNM7"/>
<keyword evidence="9" id="KW-1185">Reference proteome</keyword>
<reference evidence="8 9" key="1">
    <citation type="submission" date="2019-04" db="EMBL/GenBank/DDBJ databases">
        <authorList>
            <consortium name="Wellcome Sanger Institute Data Sharing"/>
        </authorList>
    </citation>
    <scope>NUCLEOTIDE SEQUENCE [LARGE SCALE GENOMIC DNA]</scope>
</reference>
<evidence type="ECO:0000256" key="4">
    <source>
        <dbReference type="ARBA" id="ARBA00023163"/>
    </source>
</evidence>
<sequence length="508" mass="57767">MDLPAAGEHVFAVESIEKKRLKKGRTEYLVKWRGWSSKYNTWEPEENILDPRLLVAFQNREKQEQLMGYRKRGPKPKNLFVQLPSFARRSSLFSEFQESSLHEDHHSQLDPVKIHSQPQQYQLNSRKHHQYQPNGKESQTEQQVNGKKKYFYQLNSKKHHHYQPDPKMYDVQYQRSKELKDQELMNHEWKLQKKLACDKTSGCLSKMKELSLEVKGGDARDSREATFPRSISSKMKIIKNKNKNGRIVIVMSKYMENGTQDAKIKNGDSSGVDEPLHKIGCEVGNLDPLTDGTAKTGCHVLEPSITKDDGDVMSPKISKESKNQSSLEWADALEDKLSGPEQHEKGLAVPQGKVPEKQPSQVSIKPDEPQAPISFLPDRDGEQSVPMAARILKRRLSETEETRDRSKVFVGSRSISTPAPSWQMSTDPQLTSYHSDFLDSGLEEPIDLSCVRSKPGSDSFARAKTPAAEDSTWTKESVFSFKPFLGNIIITDVTTNCLTVTFKEYISV</sequence>
<feature type="region of interest" description="Disordered" evidence="6">
    <location>
        <begin position="114"/>
        <end position="144"/>
    </location>
</feature>
<dbReference type="GO" id="GO:0000122">
    <property type="term" value="P:negative regulation of transcription by RNA polymerase II"/>
    <property type="evidence" value="ECO:0007669"/>
    <property type="project" value="TreeGrafter"/>
</dbReference>
<dbReference type="InterPro" id="IPR000953">
    <property type="entry name" value="Chromo/chromo_shadow_dom"/>
</dbReference>
<evidence type="ECO:0000313" key="9">
    <source>
        <dbReference type="Proteomes" id="UP000694397"/>
    </source>
</evidence>
<dbReference type="GO" id="GO:0016925">
    <property type="term" value="P:protein sumoylation"/>
    <property type="evidence" value="ECO:0007669"/>
    <property type="project" value="TreeGrafter"/>
</dbReference>
<gene>
    <name evidence="8" type="primary">CBX4</name>
    <name evidence="8" type="synonym">LOC108937346</name>
</gene>
<accession>A0A8C9VNM7</accession>
<keyword evidence="3" id="KW-0805">Transcription regulation</keyword>
<feature type="compositionally biased region" description="Basic and acidic residues" evidence="6">
    <location>
        <begin position="333"/>
        <end position="346"/>
    </location>
</feature>
<dbReference type="Pfam" id="PF00385">
    <property type="entry name" value="Chromo"/>
    <property type="match status" value="1"/>
</dbReference>
<dbReference type="Ensembl" id="ENSSFOT00015062159.1">
    <property type="protein sequence ID" value="ENSSFOP00015062569.1"/>
    <property type="gene ID" value="ENSSFOG00015032084.1"/>
</dbReference>
<dbReference type="PRINTS" id="PR00504">
    <property type="entry name" value="CHROMODOMAIN"/>
</dbReference>
<evidence type="ECO:0000256" key="6">
    <source>
        <dbReference type="SAM" id="MobiDB-lite"/>
    </source>
</evidence>
<dbReference type="GeneTree" id="ENSGT00940000160081"/>
<proteinExistence type="predicted"/>
<dbReference type="CDD" id="cd18645">
    <property type="entry name" value="CD_Cbx4"/>
    <property type="match status" value="1"/>
</dbReference>
<dbReference type="InterPro" id="IPR017984">
    <property type="entry name" value="Chromo_dom_subgr"/>
</dbReference>
<organism evidence="8 9">
    <name type="scientific">Scleropages formosus</name>
    <name type="common">Asian bonytongue</name>
    <name type="synonym">Osteoglossum formosum</name>
    <dbReference type="NCBI Taxonomy" id="113540"/>
    <lineage>
        <taxon>Eukaryota</taxon>
        <taxon>Metazoa</taxon>
        <taxon>Chordata</taxon>
        <taxon>Craniata</taxon>
        <taxon>Vertebrata</taxon>
        <taxon>Euteleostomi</taxon>
        <taxon>Actinopterygii</taxon>
        <taxon>Neopterygii</taxon>
        <taxon>Teleostei</taxon>
        <taxon>Osteoglossocephala</taxon>
        <taxon>Osteoglossomorpha</taxon>
        <taxon>Osteoglossiformes</taxon>
        <taxon>Osteoglossidae</taxon>
        <taxon>Scleropages</taxon>
    </lineage>
</organism>
<keyword evidence="4" id="KW-0804">Transcription</keyword>
<dbReference type="InterPro" id="IPR033773">
    <property type="entry name" value="CBX7_C"/>
</dbReference>
<reference evidence="8" key="3">
    <citation type="submission" date="2025-09" db="UniProtKB">
        <authorList>
            <consortium name="Ensembl"/>
        </authorList>
    </citation>
    <scope>IDENTIFICATION</scope>
</reference>
<keyword evidence="5" id="KW-0539">Nucleus</keyword>
<protein>
    <submittedName>
        <fullName evidence="8">Chromobox homolog 4 (Pc class homolog, Drosophila)</fullName>
    </submittedName>
</protein>
<name>A0A8C9VNM7_SCLFO</name>
<evidence type="ECO:0000256" key="3">
    <source>
        <dbReference type="ARBA" id="ARBA00023015"/>
    </source>
</evidence>
<evidence type="ECO:0000256" key="2">
    <source>
        <dbReference type="ARBA" id="ARBA00022491"/>
    </source>
</evidence>
<dbReference type="KEGG" id="sfm:108937346"/>
<evidence type="ECO:0000256" key="1">
    <source>
        <dbReference type="ARBA" id="ARBA00004123"/>
    </source>
</evidence>